<proteinExistence type="predicted"/>
<sequence>MCDPFMAERNILRLSFEEGDLYTPRLIALSYGLLLSVTLVIFSSISLDRGVLEKISPILPMDFGLLETSVSSLCALAAFFLALALTPNSQLEEIRPAHFRCYAAYAAVMSSIVVATLTLTVFFPSFFLYHVKELRIISLSQELLLLASGIILTKIAIDALKRRPPSLFGVPGYCLILIMSFAVWILFLEEISYGQHIIGWSTPAIFDGNIQFETNIHNFHTNKFEFIYYNVAMAVFIILPFIRQEIGRYFLKKTLFYIPSVRFGVYSLPMLCLFYESWTIIPYRIEWIFGMFVLILCLYKLPSGERFIAQGMSAVYVIGSCLILVLGANLIDGYEVEEMRELAICVSLFAYSLWLANGVKARSERPEPDEALRS</sequence>
<organism evidence="2 3">
    <name type="scientific">Fulvimarina pelagi HTCC2506</name>
    <dbReference type="NCBI Taxonomy" id="314231"/>
    <lineage>
        <taxon>Bacteria</taxon>
        <taxon>Pseudomonadati</taxon>
        <taxon>Pseudomonadota</taxon>
        <taxon>Alphaproteobacteria</taxon>
        <taxon>Hyphomicrobiales</taxon>
        <taxon>Aurantimonadaceae</taxon>
        <taxon>Fulvimarina</taxon>
    </lineage>
</organism>
<keyword evidence="2" id="KW-0687">Ribonucleoprotein</keyword>
<dbReference type="Proteomes" id="UP000004310">
    <property type="component" value="Unassembled WGS sequence"/>
</dbReference>
<dbReference type="GO" id="GO:0005840">
    <property type="term" value="C:ribosome"/>
    <property type="evidence" value="ECO:0007669"/>
    <property type="project" value="UniProtKB-KW"/>
</dbReference>
<feature type="transmembrane region" description="Helical" evidence="1">
    <location>
        <begin position="65"/>
        <end position="87"/>
    </location>
</feature>
<gene>
    <name evidence="2" type="ORF">FP2506_06076</name>
</gene>
<evidence type="ECO:0000256" key="1">
    <source>
        <dbReference type="SAM" id="Phobius"/>
    </source>
</evidence>
<evidence type="ECO:0000313" key="2">
    <source>
        <dbReference type="EMBL" id="EAU42383.1"/>
    </source>
</evidence>
<keyword evidence="1" id="KW-1133">Transmembrane helix</keyword>
<feature type="transmembrane region" description="Helical" evidence="1">
    <location>
        <begin position="99"/>
        <end position="123"/>
    </location>
</feature>
<feature type="transmembrane region" description="Helical" evidence="1">
    <location>
        <begin position="167"/>
        <end position="187"/>
    </location>
</feature>
<keyword evidence="1" id="KW-0812">Transmembrane</keyword>
<keyword evidence="2" id="KW-0689">Ribosomal protein</keyword>
<protein>
    <submittedName>
        <fullName evidence="2">30S ribosomal protein S12</fullName>
    </submittedName>
</protein>
<dbReference type="AlphaFoldDB" id="Q0G7I1"/>
<evidence type="ECO:0000313" key="3">
    <source>
        <dbReference type="Proteomes" id="UP000004310"/>
    </source>
</evidence>
<dbReference type="EMBL" id="AATP01000001">
    <property type="protein sequence ID" value="EAU42383.1"/>
    <property type="molecule type" value="Genomic_DNA"/>
</dbReference>
<keyword evidence="3" id="KW-1185">Reference proteome</keyword>
<keyword evidence="1" id="KW-0472">Membrane</keyword>
<feature type="transmembrane region" description="Helical" evidence="1">
    <location>
        <begin position="254"/>
        <end position="275"/>
    </location>
</feature>
<accession>Q0G7I1</accession>
<reference evidence="2 3" key="1">
    <citation type="journal article" date="2010" name="J. Bacteriol.">
        <title>Genome sequence of Fulvimarina pelagi HTCC2506T, a Mn(II)-oxidizing alphaproteobacterium possessing an aerobic anoxygenic photosynthetic gene cluster and Xanthorhodopsin.</title>
        <authorList>
            <person name="Kang I."/>
            <person name="Oh H.M."/>
            <person name="Lim S.I."/>
            <person name="Ferriera S."/>
            <person name="Giovannoni S.J."/>
            <person name="Cho J.C."/>
        </authorList>
    </citation>
    <scope>NUCLEOTIDE SEQUENCE [LARGE SCALE GENOMIC DNA]</scope>
    <source>
        <strain evidence="2 3">HTCC2506</strain>
    </source>
</reference>
<name>Q0G7I1_9HYPH</name>
<feature type="transmembrane region" description="Helical" evidence="1">
    <location>
        <begin position="226"/>
        <end position="242"/>
    </location>
</feature>
<dbReference type="HOGENOM" id="CLU_739175_0_0_5"/>
<dbReference type="eggNOG" id="ENOG5033INE">
    <property type="taxonomic scope" value="Bacteria"/>
</dbReference>
<feature type="transmembrane region" description="Helical" evidence="1">
    <location>
        <begin position="313"/>
        <end position="333"/>
    </location>
</feature>
<comment type="caution">
    <text evidence="2">The sequence shown here is derived from an EMBL/GenBank/DDBJ whole genome shotgun (WGS) entry which is preliminary data.</text>
</comment>
<feature type="transmembrane region" description="Helical" evidence="1">
    <location>
        <begin position="21"/>
        <end position="45"/>
    </location>
</feature>